<dbReference type="PANTHER" id="PTHR13360:SF1">
    <property type="entry name" value="ACTIVATING SIGNAL COINTEGRATOR 1 COMPLEX SUBUNIT 1"/>
    <property type="match status" value="1"/>
</dbReference>
<dbReference type="GO" id="GO:0006355">
    <property type="term" value="P:regulation of DNA-templated transcription"/>
    <property type="evidence" value="ECO:0007669"/>
    <property type="project" value="TreeGrafter"/>
</dbReference>
<dbReference type="GO" id="GO:0005634">
    <property type="term" value="C:nucleus"/>
    <property type="evidence" value="ECO:0007669"/>
    <property type="project" value="TreeGrafter"/>
</dbReference>
<dbReference type="InterPro" id="IPR009210">
    <property type="entry name" value="ASCC1"/>
</dbReference>
<dbReference type="Pfam" id="PF10469">
    <property type="entry name" value="AKAP7_NLS"/>
    <property type="match status" value="2"/>
</dbReference>
<reference evidence="3" key="3">
    <citation type="submission" date="2025-09" db="UniProtKB">
        <authorList>
            <consortium name="Ensembl"/>
        </authorList>
    </citation>
    <scope>IDENTIFICATION</scope>
</reference>
<dbReference type="PANTHER" id="PTHR13360">
    <property type="entry name" value="ACTIVATING SIGNAL COINTEGRATOR 1 COMPLEX SUBUNIT 1"/>
    <property type="match status" value="1"/>
</dbReference>
<dbReference type="InterPro" id="IPR019510">
    <property type="entry name" value="AKAP7-like_phosphoesterase"/>
</dbReference>
<dbReference type="PIRSF" id="PIRSF027019">
    <property type="entry name" value="Euk_LigT"/>
    <property type="match status" value="1"/>
</dbReference>
<dbReference type="Proteomes" id="UP000694390">
    <property type="component" value="Chromosome 7"/>
</dbReference>
<reference evidence="3" key="2">
    <citation type="submission" date="2025-08" db="UniProtKB">
        <authorList>
            <consortium name="Ensembl"/>
        </authorList>
    </citation>
    <scope>IDENTIFICATION</scope>
</reference>
<name>A0A8C4Y2U1_9SAUR</name>
<dbReference type="InterPro" id="IPR036612">
    <property type="entry name" value="KH_dom_type_1_sf"/>
</dbReference>
<dbReference type="InterPro" id="IPR004087">
    <property type="entry name" value="KH_dom"/>
</dbReference>
<evidence type="ECO:0000256" key="1">
    <source>
        <dbReference type="PROSITE-ProRule" id="PRU00117"/>
    </source>
</evidence>
<dbReference type="Gene3D" id="3.30.1370.10">
    <property type="entry name" value="K Homology domain, type 1"/>
    <property type="match status" value="1"/>
</dbReference>
<keyword evidence="4" id="KW-1185">Reference proteome</keyword>
<dbReference type="GO" id="GO:0003723">
    <property type="term" value="F:RNA binding"/>
    <property type="evidence" value="ECO:0007669"/>
    <property type="project" value="UniProtKB-UniRule"/>
</dbReference>
<dbReference type="AlphaFoldDB" id="A0A8C4Y2U1"/>
<accession>A0A8C4Y2U1</accession>
<organism evidence="3 4">
    <name type="scientific">Gopherus evgoodei</name>
    <name type="common">Goodes thornscrub tortoise</name>
    <dbReference type="NCBI Taxonomy" id="1825980"/>
    <lineage>
        <taxon>Eukaryota</taxon>
        <taxon>Metazoa</taxon>
        <taxon>Chordata</taxon>
        <taxon>Craniata</taxon>
        <taxon>Vertebrata</taxon>
        <taxon>Euteleostomi</taxon>
        <taxon>Archelosauria</taxon>
        <taxon>Testudinata</taxon>
        <taxon>Testudines</taxon>
        <taxon>Cryptodira</taxon>
        <taxon>Durocryptodira</taxon>
        <taxon>Testudinoidea</taxon>
        <taxon>Testudinidae</taxon>
        <taxon>Gopherus</taxon>
    </lineage>
</organism>
<evidence type="ECO:0000313" key="4">
    <source>
        <dbReference type="Proteomes" id="UP000694390"/>
    </source>
</evidence>
<dbReference type="GeneTree" id="ENSGT00390000018119"/>
<protein>
    <submittedName>
        <fullName evidence="3">Activating signal cointegrator 1 complex subunit 1</fullName>
    </submittedName>
</protein>
<dbReference type="InterPro" id="IPR004088">
    <property type="entry name" value="KH_dom_type_1"/>
</dbReference>
<proteinExistence type="predicted"/>
<dbReference type="Ensembl" id="ENSGEVT00005016179.1">
    <property type="protein sequence ID" value="ENSGEVP00005015398.1"/>
    <property type="gene ID" value="ENSGEVG00005010717.1"/>
</dbReference>
<dbReference type="PROSITE" id="PS50084">
    <property type="entry name" value="KH_TYPE_1"/>
    <property type="match status" value="1"/>
</dbReference>
<dbReference type="OrthoDB" id="277832at2759"/>
<sequence length="304" mass="34783">TNSLIFYFIGPGDPTDEPCDAFMVEETERGFQCTVEVPSLLYKYIIGKKGETRKRLETETRTSISIPKPGMEGQIVITGQQRSGVISARTRIDVLVESFRKKQPFTHFLSFALNQPAIQEKFLQFKEEVLEKCSKDHGVNSSLFQNPAKLHLTIGTLVLLSEQETRKACELLQRSKEDFIDKNCWRPIPTVEVDGSDKLQLIADRLMEQFVTSGLMMKEWDRVKLHATIMNTLFRKDTNVEQQNNATTGKSSFKERETFDGRNILKIFENFYFGELQLNSVHLSQRFSTDSSGYYATSGQLTFS</sequence>
<dbReference type="Pfam" id="PF00013">
    <property type="entry name" value="KH_1"/>
    <property type="match status" value="1"/>
</dbReference>
<evidence type="ECO:0000259" key="2">
    <source>
        <dbReference type="SMART" id="SM00322"/>
    </source>
</evidence>
<evidence type="ECO:0000313" key="3">
    <source>
        <dbReference type="Ensembl" id="ENSGEVP00005015398.1"/>
    </source>
</evidence>
<dbReference type="CDD" id="cd22419">
    <property type="entry name" value="KH-I_ASCC1"/>
    <property type="match status" value="1"/>
</dbReference>
<dbReference type="InterPro" id="IPR047538">
    <property type="entry name" value="KH-I_ASCC1"/>
</dbReference>
<dbReference type="SUPFAM" id="SSF54791">
    <property type="entry name" value="Eukaryotic type KH-domain (KH-domain type I)"/>
    <property type="match status" value="1"/>
</dbReference>
<gene>
    <name evidence="3" type="primary">ASCC1</name>
</gene>
<reference evidence="3" key="1">
    <citation type="submission" date="2019-06" db="EMBL/GenBank/DDBJ databases">
        <title>G10K-VGP Goodes thornscrub tortoise genome, primary haplotype.</title>
        <authorList>
            <person name="Murphy B."/>
            <person name="Edwards T."/>
            <person name="Rhie A."/>
            <person name="Koren S."/>
            <person name="Phillippy A."/>
            <person name="Fedrigo O."/>
            <person name="Haase B."/>
            <person name="Mountcastle J."/>
            <person name="Lewin H."/>
            <person name="Damas J."/>
            <person name="Howe K."/>
            <person name="Formenti G."/>
            <person name="Myers G."/>
            <person name="Durbin R."/>
            <person name="Jarvis E.D."/>
        </authorList>
    </citation>
    <scope>NUCLEOTIDE SEQUENCE [LARGE SCALE GENOMIC DNA]</scope>
</reference>
<dbReference type="SMART" id="SM00322">
    <property type="entry name" value="KH"/>
    <property type="match status" value="1"/>
</dbReference>
<keyword evidence="1" id="KW-0694">RNA-binding</keyword>
<dbReference type="GO" id="GO:0006307">
    <property type="term" value="P:DNA alkylation repair"/>
    <property type="evidence" value="ECO:0007669"/>
    <property type="project" value="InterPro"/>
</dbReference>
<feature type="domain" description="K Homology" evidence="2">
    <location>
        <begin position="29"/>
        <end position="97"/>
    </location>
</feature>
<dbReference type="Gene3D" id="3.90.1140.10">
    <property type="entry name" value="Cyclic phosphodiesterase"/>
    <property type="match status" value="2"/>
</dbReference>